<organism evidence="2 3">
    <name type="scientific">Pseudomonas fluorescens</name>
    <dbReference type="NCBI Taxonomy" id="294"/>
    <lineage>
        <taxon>Bacteria</taxon>
        <taxon>Pseudomonadati</taxon>
        <taxon>Pseudomonadota</taxon>
        <taxon>Gammaproteobacteria</taxon>
        <taxon>Pseudomonadales</taxon>
        <taxon>Pseudomonadaceae</taxon>
        <taxon>Pseudomonas</taxon>
    </lineage>
</organism>
<evidence type="ECO:0000313" key="2">
    <source>
        <dbReference type="EMBL" id="KJZ65450.1"/>
    </source>
</evidence>
<gene>
    <name evidence="2" type="ORF">VD17_12650</name>
</gene>
<sequence>MPGQLTDLVKQTFGQTLNDHVESFMVLLELQGQRRQRRRVRMSPEHGTQVLHKPPAAVRPWDVGERSRMSFDNVTPHYDGFRQWLSEGRRDVVRKQTRAVEADVGCHALRVRMVGYLFDRNALESQRM</sequence>
<name>A0A0F4VAD6_PSEFL</name>
<evidence type="ECO:0000313" key="3">
    <source>
        <dbReference type="Proteomes" id="UP000033400"/>
    </source>
</evidence>
<comment type="caution">
    <text evidence="2">The sequence shown here is derived from an EMBL/GenBank/DDBJ whole genome shotgun (WGS) entry which is preliminary data.</text>
</comment>
<dbReference type="Proteomes" id="UP000033400">
    <property type="component" value="Unassembled WGS sequence"/>
</dbReference>
<reference evidence="2 3" key="1">
    <citation type="submission" date="2015-03" db="EMBL/GenBank/DDBJ databases">
        <title>Comparative genomics of Pseudomonas insights into diversity of traits involved in vanlence and defense.</title>
        <authorList>
            <person name="Qin Y."/>
        </authorList>
    </citation>
    <scope>NUCLEOTIDE SEQUENCE [LARGE SCALE GENOMIC DNA]</scope>
    <source>
        <strain evidence="2 3">H24</strain>
    </source>
</reference>
<evidence type="ECO:0000256" key="1">
    <source>
        <dbReference type="SAM" id="MobiDB-lite"/>
    </source>
</evidence>
<accession>A0A0F4VAD6</accession>
<dbReference type="AlphaFoldDB" id="A0A0F4VAD6"/>
<feature type="region of interest" description="Disordered" evidence="1">
    <location>
        <begin position="37"/>
        <end position="58"/>
    </location>
</feature>
<dbReference type="PATRIC" id="fig|294.133.peg.1997"/>
<proteinExistence type="predicted"/>
<dbReference type="EMBL" id="LACH01000021">
    <property type="protein sequence ID" value="KJZ65450.1"/>
    <property type="molecule type" value="Genomic_DNA"/>
</dbReference>
<protein>
    <submittedName>
        <fullName evidence="2">Uncharacterized protein</fullName>
    </submittedName>
</protein>